<organism evidence="2 3">
    <name type="scientific">Hwanghaeella grinnelliae</name>
    <dbReference type="NCBI Taxonomy" id="2500179"/>
    <lineage>
        <taxon>Bacteria</taxon>
        <taxon>Pseudomonadati</taxon>
        <taxon>Pseudomonadota</taxon>
        <taxon>Alphaproteobacteria</taxon>
        <taxon>Rhodospirillales</taxon>
        <taxon>Rhodospirillaceae</taxon>
        <taxon>Hwanghaeella</taxon>
    </lineage>
</organism>
<keyword evidence="1" id="KW-1133">Transmembrane helix</keyword>
<comment type="caution">
    <text evidence="2">The sequence shown here is derived from an EMBL/GenBank/DDBJ whole genome shotgun (WGS) entry which is preliminary data.</text>
</comment>
<sequence length="76" mass="8218">MKLSTLFIGRPVYWILALAIIAALAVLGANQMHVRHFVSFQFIILGIAVSAVAIVLAVYKPGERATRDPLDPEGDA</sequence>
<reference evidence="3" key="1">
    <citation type="submission" date="2019-01" db="EMBL/GenBank/DDBJ databases">
        <title>Gri0909 isolated from a small marine red alga.</title>
        <authorList>
            <person name="Kim J."/>
            <person name="Jeong S.E."/>
            <person name="Jeon C.O."/>
        </authorList>
    </citation>
    <scope>NUCLEOTIDE SEQUENCE [LARGE SCALE GENOMIC DNA]</scope>
    <source>
        <strain evidence="3">Gri0909</strain>
    </source>
</reference>
<evidence type="ECO:0000256" key="1">
    <source>
        <dbReference type="SAM" id="Phobius"/>
    </source>
</evidence>
<keyword evidence="3" id="KW-1185">Reference proteome</keyword>
<gene>
    <name evidence="2" type="ORF">EOI86_03225</name>
</gene>
<protein>
    <submittedName>
        <fullName evidence="2">Uncharacterized protein</fullName>
    </submittedName>
</protein>
<dbReference type="AlphaFoldDB" id="A0A437QUX3"/>
<feature type="transmembrane region" description="Helical" evidence="1">
    <location>
        <begin position="38"/>
        <end position="59"/>
    </location>
</feature>
<keyword evidence="1" id="KW-0812">Transmembrane</keyword>
<proteinExistence type="predicted"/>
<evidence type="ECO:0000313" key="2">
    <source>
        <dbReference type="EMBL" id="RVU38317.1"/>
    </source>
</evidence>
<keyword evidence="1" id="KW-0472">Membrane</keyword>
<dbReference type="Proteomes" id="UP000287447">
    <property type="component" value="Unassembled WGS sequence"/>
</dbReference>
<dbReference type="EMBL" id="SADE01000001">
    <property type="protein sequence ID" value="RVU38317.1"/>
    <property type="molecule type" value="Genomic_DNA"/>
</dbReference>
<dbReference type="RefSeq" id="WP_127763689.1">
    <property type="nucleotide sequence ID" value="NZ_SADE01000001.1"/>
</dbReference>
<feature type="transmembrane region" description="Helical" evidence="1">
    <location>
        <begin position="12"/>
        <end position="32"/>
    </location>
</feature>
<accession>A0A437QUX3</accession>
<evidence type="ECO:0000313" key="3">
    <source>
        <dbReference type="Proteomes" id="UP000287447"/>
    </source>
</evidence>
<name>A0A437QUX3_9PROT</name>